<gene>
    <name evidence="7" type="ORF">B0T25DRAFT_531279</name>
</gene>
<evidence type="ECO:0000256" key="4">
    <source>
        <dbReference type="PROSITE-ProRule" id="PRU00409"/>
    </source>
</evidence>
<protein>
    <recommendedName>
        <fullName evidence="6">ATP-grasp domain-containing protein</fullName>
    </recommendedName>
</protein>
<dbReference type="SUPFAM" id="SSF56059">
    <property type="entry name" value="Glutathione synthetase ATP-binding domain-like"/>
    <property type="match status" value="1"/>
</dbReference>
<keyword evidence="8" id="KW-1185">Reference proteome</keyword>
<evidence type="ECO:0000313" key="8">
    <source>
        <dbReference type="Proteomes" id="UP001275084"/>
    </source>
</evidence>
<dbReference type="PANTHER" id="PTHR43585">
    <property type="entry name" value="FUMIPYRROLE BIOSYNTHESIS PROTEIN C"/>
    <property type="match status" value="1"/>
</dbReference>
<keyword evidence="5" id="KW-0175">Coiled coil</keyword>
<dbReference type="AlphaFoldDB" id="A0AAJ0HP24"/>
<dbReference type="Pfam" id="PF13535">
    <property type="entry name" value="ATP-grasp_4"/>
    <property type="match status" value="1"/>
</dbReference>
<reference evidence="7" key="2">
    <citation type="submission" date="2023-06" db="EMBL/GenBank/DDBJ databases">
        <authorList>
            <consortium name="Lawrence Berkeley National Laboratory"/>
            <person name="Haridas S."/>
            <person name="Hensen N."/>
            <person name="Bonometti L."/>
            <person name="Westerberg I."/>
            <person name="Brannstrom I.O."/>
            <person name="Guillou S."/>
            <person name="Cros-Aarteil S."/>
            <person name="Calhoun S."/>
            <person name="Kuo A."/>
            <person name="Mondo S."/>
            <person name="Pangilinan J."/>
            <person name="Riley R."/>
            <person name="Labutti K."/>
            <person name="Andreopoulos B."/>
            <person name="Lipzen A."/>
            <person name="Chen C."/>
            <person name="Yanf M."/>
            <person name="Daum C."/>
            <person name="Ng V."/>
            <person name="Clum A."/>
            <person name="Steindorff A."/>
            <person name="Ohm R."/>
            <person name="Martin F."/>
            <person name="Silar P."/>
            <person name="Natvig D."/>
            <person name="Lalanne C."/>
            <person name="Gautier V."/>
            <person name="Ament-Velasquez S.L."/>
            <person name="Kruys A."/>
            <person name="Hutchinson M.I."/>
            <person name="Powell A.J."/>
            <person name="Barry K."/>
            <person name="Miller A.N."/>
            <person name="Grigoriev I.V."/>
            <person name="Debuchy R."/>
            <person name="Gladieux P."/>
            <person name="Thoren M.H."/>
            <person name="Johannesson H."/>
        </authorList>
    </citation>
    <scope>NUCLEOTIDE SEQUENCE</scope>
    <source>
        <strain evidence="7">CBS 955.72</strain>
    </source>
</reference>
<sequence length="701" mass="77394">MLATNEPLGLNQGFYWAQADIGEHFWAFHAAQLPSTLAQCECSEEDIASQEVRSDLGYFDPLLRPPACPSVNCPGASIPIFTLIMPRESGYITKSDFFQIRLQDFYHPRIAAVLERTEALSFYISPIAQGLNRSDLVNGAPCIIRWENLDNIEGEADVSTFAMQQQFSLITAELQLRFNHAVWLSRVPIPRKRVALVRGRPNITAGRPVYRAANALGLDLVIVDDAGHWLEKNREHREAFLATDMTEDAGVVGRIIASLKAYPLPIHGVFTLSDNFFVIVAKVAEALGLPTSPVSALETAVDKYRSRLLQDSPGQTARVSSVQELEALLEAPRDGTQPSFSPSFPMIVKPTKGWSSECVSKVSKLEDLATAVEKATGRHGSAAVIEPFFDGPEIDANFILIDGKFVFCEIADEPPCSADDPNATVEDTFSPVALTLPSVLPIEEQRMAYCVLGKILIKLGFRTGVFHVEARMTNSRYEYRDVGNGIIDLTAKALSQLPSESVAPRLLEINARPPGYRVTLPSKHTYGVDYFAAHMLAAVGDHERLRIVANAFYEVSRSRGLSGGAQYYSRLVYVPAPAAGIVKWKAAGLSPCEDLKRRRPDLAEHISIATDYFQPGDRITTFTDGARTYVAHLLVRSVQSRLEAIRIGNEVLRSFEICVEEEGVVNESVSVIDGVIKDLRENLKDLRERMKAMEVTQEEAA</sequence>
<proteinExistence type="predicted"/>
<dbReference type="PANTHER" id="PTHR43585:SF2">
    <property type="entry name" value="ATP-GRASP ENZYME FSQD"/>
    <property type="match status" value="1"/>
</dbReference>
<evidence type="ECO:0000256" key="5">
    <source>
        <dbReference type="SAM" id="Coils"/>
    </source>
</evidence>
<dbReference type="GO" id="GO:0005524">
    <property type="term" value="F:ATP binding"/>
    <property type="evidence" value="ECO:0007669"/>
    <property type="project" value="UniProtKB-UniRule"/>
</dbReference>
<dbReference type="GO" id="GO:0046872">
    <property type="term" value="F:metal ion binding"/>
    <property type="evidence" value="ECO:0007669"/>
    <property type="project" value="InterPro"/>
</dbReference>
<dbReference type="InterPro" id="IPR052032">
    <property type="entry name" value="ATP-dep_AA_Ligase"/>
</dbReference>
<dbReference type="EMBL" id="JAUIQD010000002">
    <property type="protein sequence ID" value="KAK3358839.1"/>
    <property type="molecule type" value="Genomic_DNA"/>
</dbReference>
<evidence type="ECO:0000313" key="7">
    <source>
        <dbReference type="EMBL" id="KAK3358839.1"/>
    </source>
</evidence>
<dbReference type="GO" id="GO:0016874">
    <property type="term" value="F:ligase activity"/>
    <property type="evidence" value="ECO:0007669"/>
    <property type="project" value="UniProtKB-KW"/>
</dbReference>
<organism evidence="7 8">
    <name type="scientific">Lasiosphaeria hispida</name>
    <dbReference type="NCBI Taxonomy" id="260671"/>
    <lineage>
        <taxon>Eukaryota</taxon>
        <taxon>Fungi</taxon>
        <taxon>Dikarya</taxon>
        <taxon>Ascomycota</taxon>
        <taxon>Pezizomycotina</taxon>
        <taxon>Sordariomycetes</taxon>
        <taxon>Sordariomycetidae</taxon>
        <taxon>Sordariales</taxon>
        <taxon>Lasiosphaeriaceae</taxon>
        <taxon>Lasiosphaeria</taxon>
    </lineage>
</organism>
<name>A0AAJ0HP24_9PEZI</name>
<keyword evidence="2 4" id="KW-0547">Nucleotide-binding</keyword>
<accession>A0AAJ0HP24</accession>
<comment type="caution">
    <text evidence="7">The sequence shown here is derived from an EMBL/GenBank/DDBJ whole genome shotgun (WGS) entry which is preliminary data.</text>
</comment>
<dbReference type="Gene3D" id="3.40.50.20">
    <property type="match status" value="1"/>
</dbReference>
<dbReference type="InterPro" id="IPR013815">
    <property type="entry name" value="ATP_grasp_subdomain_1"/>
</dbReference>
<dbReference type="InterPro" id="IPR041472">
    <property type="entry name" value="BL00235/CARNS1_N"/>
</dbReference>
<reference evidence="7" key="1">
    <citation type="journal article" date="2023" name="Mol. Phylogenet. Evol.">
        <title>Genome-scale phylogeny and comparative genomics of the fungal order Sordariales.</title>
        <authorList>
            <person name="Hensen N."/>
            <person name="Bonometti L."/>
            <person name="Westerberg I."/>
            <person name="Brannstrom I.O."/>
            <person name="Guillou S."/>
            <person name="Cros-Aarteil S."/>
            <person name="Calhoun S."/>
            <person name="Haridas S."/>
            <person name="Kuo A."/>
            <person name="Mondo S."/>
            <person name="Pangilinan J."/>
            <person name="Riley R."/>
            <person name="LaButti K."/>
            <person name="Andreopoulos B."/>
            <person name="Lipzen A."/>
            <person name="Chen C."/>
            <person name="Yan M."/>
            <person name="Daum C."/>
            <person name="Ng V."/>
            <person name="Clum A."/>
            <person name="Steindorff A."/>
            <person name="Ohm R.A."/>
            <person name="Martin F."/>
            <person name="Silar P."/>
            <person name="Natvig D.O."/>
            <person name="Lalanne C."/>
            <person name="Gautier V."/>
            <person name="Ament-Velasquez S.L."/>
            <person name="Kruys A."/>
            <person name="Hutchinson M.I."/>
            <person name="Powell A.J."/>
            <person name="Barry K."/>
            <person name="Miller A.N."/>
            <person name="Grigoriev I.V."/>
            <person name="Debuchy R."/>
            <person name="Gladieux P."/>
            <person name="Hiltunen Thoren M."/>
            <person name="Johannesson H."/>
        </authorList>
    </citation>
    <scope>NUCLEOTIDE SEQUENCE</scope>
    <source>
        <strain evidence="7">CBS 955.72</strain>
    </source>
</reference>
<evidence type="ECO:0000256" key="3">
    <source>
        <dbReference type="ARBA" id="ARBA00022840"/>
    </source>
</evidence>
<keyword evidence="3 4" id="KW-0067">ATP-binding</keyword>
<dbReference type="PROSITE" id="PS50975">
    <property type="entry name" value="ATP_GRASP"/>
    <property type="match status" value="1"/>
</dbReference>
<feature type="domain" description="ATP-grasp" evidence="6">
    <location>
        <begin position="306"/>
        <end position="539"/>
    </location>
</feature>
<dbReference type="InterPro" id="IPR011761">
    <property type="entry name" value="ATP-grasp"/>
</dbReference>
<dbReference type="Pfam" id="PF18130">
    <property type="entry name" value="ATPgrasp_N"/>
    <property type="match status" value="1"/>
</dbReference>
<keyword evidence="1" id="KW-0436">Ligase</keyword>
<evidence type="ECO:0000259" key="6">
    <source>
        <dbReference type="PROSITE" id="PS50975"/>
    </source>
</evidence>
<evidence type="ECO:0000256" key="1">
    <source>
        <dbReference type="ARBA" id="ARBA00022598"/>
    </source>
</evidence>
<evidence type="ECO:0000256" key="2">
    <source>
        <dbReference type="ARBA" id="ARBA00022741"/>
    </source>
</evidence>
<dbReference type="Gene3D" id="3.30.1490.20">
    <property type="entry name" value="ATP-grasp fold, A domain"/>
    <property type="match status" value="1"/>
</dbReference>
<dbReference type="Proteomes" id="UP001275084">
    <property type="component" value="Unassembled WGS sequence"/>
</dbReference>
<dbReference type="Gene3D" id="3.30.470.20">
    <property type="entry name" value="ATP-grasp fold, B domain"/>
    <property type="match status" value="1"/>
</dbReference>
<feature type="coiled-coil region" evidence="5">
    <location>
        <begin position="669"/>
        <end position="696"/>
    </location>
</feature>